<feature type="compositionally biased region" description="Basic residues" evidence="6">
    <location>
        <begin position="213"/>
        <end position="227"/>
    </location>
</feature>
<proteinExistence type="inferred from homology"/>
<feature type="binding site" evidence="4">
    <location>
        <position position="253"/>
    </location>
    <ligand>
        <name>S-adenosyl-L-methionine</name>
        <dbReference type="ChEBI" id="CHEBI:59789"/>
    </ligand>
</feature>
<name>A0A1I0TC51_9NOCA</name>
<dbReference type="SUPFAM" id="SSF53335">
    <property type="entry name" value="S-adenosyl-L-methionine-dependent methyltransferases"/>
    <property type="match status" value="1"/>
</dbReference>
<dbReference type="InterPro" id="IPR012340">
    <property type="entry name" value="NA-bd_OB-fold"/>
</dbReference>
<evidence type="ECO:0000256" key="4">
    <source>
        <dbReference type="PROSITE-ProRule" id="PRU01024"/>
    </source>
</evidence>
<dbReference type="AlphaFoldDB" id="A0A1I0TC51"/>
<evidence type="ECO:0000313" key="8">
    <source>
        <dbReference type="EMBL" id="SFA49365.1"/>
    </source>
</evidence>
<dbReference type="Pfam" id="PF05958">
    <property type="entry name" value="tRNA_U5-meth_tr"/>
    <property type="match status" value="1"/>
</dbReference>
<dbReference type="InterPro" id="IPR002792">
    <property type="entry name" value="TRAM_dom"/>
</dbReference>
<dbReference type="Gene3D" id="3.40.50.150">
    <property type="entry name" value="Vaccinia Virus protein VP39"/>
    <property type="match status" value="1"/>
</dbReference>
<evidence type="ECO:0000256" key="1">
    <source>
        <dbReference type="ARBA" id="ARBA00022603"/>
    </source>
</evidence>
<feature type="binding site" evidence="4">
    <location>
        <position position="282"/>
    </location>
    <ligand>
        <name>S-adenosyl-L-methionine</name>
        <dbReference type="ChEBI" id="CHEBI:59789"/>
    </ligand>
</feature>
<feature type="region of interest" description="Disordered" evidence="6">
    <location>
        <begin position="197"/>
        <end position="234"/>
    </location>
</feature>
<dbReference type="InterPro" id="IPR010280">
    <property type="entry name" value="U5_MeTrfase_fam"/>
</dbReference>
<protein>
    <submittedName>
        <fullName evidence="8">tRNA/tmRNA/rRNA uracil-C5-methylase, TrmA/RlmC/RlmD family</fullName>
    </submittedName>
</protein>
<dbReference type="OrthoDB" id="9804590at2"/>
<dbReference type="GeneID" id="85485635"/>
<dbReference type="Proteomes" id="UP000182054">
    <property type="component" value="Unassembled WGS sequence"/>
</dbReference>
<dbReference type="PROSITE" id="PS50926">
    <property type="entry name" value="TRAM"/>
    <property type="match status" value="1"/>
</dbReference>
<comment type="similarity">
    <text evidence="4">Belongs to the class I-like SAM-binding methyltransferase superfamily. RNA M5U methyltransferase family.</text>
</comment>
<feature type="binding site" evidence="4">
    <location>
        <position position="306"/>
    </location>
    <ligand>
        <name>S-adenosyl-L-methionine</name>
        <dbReference type="ChEBI" id="CHEBI:59789"/>
    </ligand>
</feature>
<evidence type="ECO:0000256" key="3">
    <source>
        <dbReference type="ARBA" id="ARBA00022691"/>
    </source>
</evidence>
<feature type="domain" description="TRAM" evidence="7">
    <location>
        <begin position="3"/>
        <end position="62"/>
    </location>
</feature>
<reference evidence="8 9" key="1">
    <citation type="submission" date="2016-10" db="EMBL/GenBank/DDBJ databases">
        <authorList>
            <person name="de Groot N.N."/>
        </authorList>
    </citation>
    <scope>NUCLEOTIDE SEQUENCE [LARGE SCALE GENOMIC DNA]</scope>
    <source>
        <strain evidence="8 9">DSM 44908</strain>
    </source>
</reference>
<dbReference type="GO" id="GO:0070475">
    <property type="term" value="P:rRNA base methylation"/>
    <property type="evidence" value="ECO:0007669"/>
    <property type="project" value="TreeGrafter"/>
</dbReference>
<dbReference type="InterPro" id="IPR030390">
    <property type="entry name" value="MeTrfase_TrmA_AS"/>
</dbReference>
<evidence type="ECO:0000256" key="6">
    <source>
        <dbReference type="SAM" id="MobiDB-lite"/>
    </source>
</evidence>
<dbReference type="Pfam" id="PF01938">
    <property type="entry name" value="TRAM"/>
    <property type="match status" value="1"/>
</dbReference>
<accession>A0A1I0TC51</accession>
<keyword evidence="3 4" id="KW-0949">S-adenosyl-L-methionine</keyword>
<dbReference type="Gene3D" id="2.40.50.1070">
    <property type="match status" value="1"/>
</dbReference>
<feature type="binding site" evidence="4">
    <location>
        <position position="349"/>
    </location>
    <ligand>
        <name>S-adenosyl-L-methionine</name>
        <dbReference type="ChEBI" id="CHEBI:59789"/>
    </ligand>
</feature>
<evidence type="ECO:0000313" key="9">
    <source>
        <dbReference type="Proteomes" id="UP000182054"/>
    </source>
</evidence>
<gene>
    <name evidence="8" type="ORF">SAMN05444374_105186</name>
</gene>
<evidence type="ECO:0000256" key="2">
    <source>
        <dbReference type="ARBA" id="ARBA00022679"/>
    </source>
</evidence>
<feature type="active site" evidence="5">
    <location>
        <position position="376"/>
    </location>
</feature>
<dbReference type="Gene3D" id="2.40.50.140">
    <property type="entry name" value="Nucleic acid-binding proteins"/>
    <property type="match status" value="1"/>
</dbReference>
<feature type="active site" description="Nucleophile" evidence="4">
    <location>
        <position position="376"/>
    </location>
</feature>
<evidence type="ECO:0000256" key="5">
    <source>
        <dbReference type="PROSITE-ProRule" id="PRU10015"/>
    </source>
</evidence>
<organism evidence="8 9">
    <name type="scientific">Rhodococcoides kroppenstedtii</name>
    <dbReference type="NCBI Taxonomy" id="293050"/>
    <lineage>
        <taxon>Bacteria</taxon>
        <taxon>Bacillati</taxon>
        <taxon>Actinomycetota</taxon>
        <taxon>Actinomycetes</taxon>
        <taxon>Mycobacteriales</taxon>
        <taxon>Nocardiaceae</taxon>
        <taxon>Rhodococcoides</taxon>
    </lineage>
</organism>
<evidence type="ECO:0000259" key="7">
    <source>
        <dbReference type="PROSITE" id="PS50926"/>
    </source>
</evidence>
<dbReference type="InterPro" id="IPR029063">
    <property type="entry name" value="SAM-dependent_MTases_sf"/>
</dbReference>
<keyword evidence="2 4" id="KW-0808">Transferase</keyword>
<dbReference type="PANTHER" id="PTHR11061">
    <property type="entry name" value="RNA M5U METHYLTRANSFERASE"/>
    <property type="match status" value="1"/>
</dbReference>
<dbReference type="SUPFAM" id="SSF50249">
    <property type="entry name" value="Nucleic acid-binding proteins"/>
    <property type="match status" value="1"/>
</dbReference>
<dbReference type="PANTHER" id="PTHR11061:SF30">
    <property type="entry name" value="TRNA (URACIL(54)-C(5))-METHYLTRANSFERASE"/>
    <property type="match status" value="1"/>
</dbReference>
<keyword evidence="1 4" id="KW-0489">Methyltransferase</keyword>
<dbReference type="EMBL" id="FOJN01000005">
    <property type="protein sequence ID" value="SFA49365.1"/>
    <property type="molecule type" value="Genomic_DNA"/>
</dbReference>
<dbReference type="RefSeq" id="WP_068362203.1">
    <property type="nucleotide sequence ID" value="NZ_FOJN01000005.1"/>
</dbReference>
<dbReference type="GO" id="GO:0070041">
    <property type="term" value="F:rRNA (uridine-C5-)-methyltransferase activity"/>
    <property type="evidence" value="ECO:0007669"/>
    <property type="project" value="TreeGrafter"/>
</dbReference>
<dbReference type="PROSITE" id="PS01230">
    <property type="entry name" value="TRMA_1"/>
    <property type="match status" value="1"/>
</dbReference>
<sequence>MSESWAGRVLEVVVGTPGHGGFCVARYDGRVIFVRHSLPGETVRALITYDTGGSFCRADAVEIVDASPERIAPLCPIAGPGASGCCDLSHASEAGARAWKAAVVSEQLRRIARVETDVDVEMWGERTGWRTRLRLGVGADGHAGFHRARSAELVTDLACPQSPAVAYDGLADRTWTPGADLVVALDSDGARHVVEIAPPGSSSRAGGGARRAASSRRARRSAPRAHRAVVGSGRARQRVVDREWTVDAHGFWQAHRHAPDRYSAVVREWADVRPGDTVWDLYAGAGVFAAAVAGDAGSSGSVVGVEAGADAVRDGRAALADLPAVDLRAAPVQHAIADLPADPATVILDPPRAGAGKAVVAAVADAGPRRVVHVGCDPASFARDVGLYLSHGYRLEHLRAFDAFPLTSHVECIAALVR</sequence>
<dbReference type="PROSITE" id="PS51687">
    <property type="entry name" value="SAM_MT_RNA_M5U"/>
    <property type="match status" value="1"/>
</dbReference>